<name>A0A813VMP8_ADIRI</name>
<proteinExistence type="predicted"/>
<dbReference type="EMBL" id="CAJNOJ010000020">
    <property type="protein sequence ID" value="CAF0839763.1"/>
    <property type="molecule type" value="Genomic_DNA"/>
</dbReference>
<dbReference type="Proteomes" id="UP000663852">
    <property type="component" value="Unassembled WGS sequence"/>
</dbReference>
<dbReference type="OrthoDB" id="9970318at2759"/>
<dbReference type="InterPro" id="IPR020339">
    <property type="entry name" value="C20orf85-like"/>
</dbReference>
<protein>
    <submittedName>
        <fullName evidence="1">Uncharacterized protein</fullName>
    </submittedName>
</protein>
<organism evidence="1 2">
    <name type="scientific">Adineta ricciae</name>
    <name type="common">Rotifer</name>
    <dbReference type="NCBI Taxonomy" id="249248"/>
    <lineage>
        <taxon>Eukaryota</taxon>
        <taxon>Metazoa</taxon>
        <taxon>Spiralia</taxon>
        <taxon>Gnathifera</taxon>
        <taxon>Rotifera</taxon>
        <taxon>Eurotatoria</taxon>
        <taxon>Bdelloidea</taxon>
        <taxon>Adinetida</taxon>
        <taxon>Adinetidae</taxon>
        <taxon>Adineta</taxon>
    </lineage>
</organism>
<dbReference type="AlphaFoldDB" id="A0A813VMP8"/>
<sequence>MIHSMFNMSKQNVRSDPLNNTEFINYNASLAYKTEIILKDKATYGTWTTKYEPWLANEYRQMYDRMAKVHGISRENDIIPVKRPEWQQSSDVLPPINQRLCGQRRRRIPGAFPQTMNDMIGWRVLPKQAVEVYGSTTAAYYGNPIEKRLKLSNWPIESLH</sequence>
<reference evidence="1" key="1">
    <citation type="submission" date="2021-02" db="EMBL/GenBank/DDBJ databases">
        <authorList>
            <person name="Nowell W R."/>
        </authorList>
    </citation>
    <scope>NUCLEOTIDE SEQUENCE</scope>
</reference>
<dbReference type="Pfam" id="PF14945">
    <property type="entry name" value="LLC1"/>
    <property type="match status" value="1"/>
</dbReference>
<evidence type="ECO:0000313" key="2">
    <source>
        <dbReference type="Proteomes" id="UP000663852"/>
    </source>
</evidence>
<evidence type="ECO:0000313" key="1">
    <source>
        <dbReference type="EMBL" id="CAF0839763.1"/>
    </source>
</evidence>
<comment type="caution">
    <text evidence="1">The sequence shown here is derived from an EMBL/GenBank/DDBJ whole genome shotgun (WGS) entry which is preliminary data.</text>
</comment>
<gene>
    <name evidence="1" type="ORF">EDS130_LOCUS6771</name>
</gene>
<accession>A0A813VMP8</accession>